<dbReference type="InterPro" id="IPR006204">
    <property type="entry name" value="GHMP_kinase_N_dom"/>
</dbReference>
<keyword evidence="3" id="KW-0418">Kinase</keyword>
<accession>H1PQ76</accession>
<organism evidence="8 9">
    <name type="scientific">Fusobacterium ulcerans 12-1B</name>
    <dbReference type="NCBI Taxonomy" id="457404"/>
    <lineage>
        <taxon>Bacteria</taxon>
        <taxon>Fusobacteriati</taxon>
        <taxon>Fusobacteriota</taxon>
        <taxon>Fusobacteriia</taxon>
        <taxon>Fusobacteriales</taxon>
        <taxon>Fusobacteriaceae</taxon>
        <taxon>Fusobacterium</taxon>
    </lineage>
</organism>
<dbReference type="AlphaFoldDB" id="H1PQ76"/>
<dbReference type="Pfam" id="PF00288">
    <property type="entry name" value="GHMP_kinases_N"/>
    <property type="match status" value="1"/>
</dbReference>
<feature type="domain" description="GHMP kinase C-terminal" evidence="7">
    <location>
        <begin position="235"/>
        <end position="308"/>
    </location>
</feature>
<dbReference type="PATRIC" id="fig|457404.5.peg.687"/>
<dbReference type="RefSeq" id="WP_008695911.1">
    <property type="nucleotide sequence ID" value="NZ_KE161007.1"/>
</dbReference>
<dbReference type="PRINTS" id="PR00960">
    <property type="entry name" value="LMBPPROTEIN"/>
</dbReference>
<comment type="caution">
    <text evidence="8">The sequence shown here is derived from an EMBL/GenBank/DDBJ whole genome shotgun (WGS) entry which is preliminary data.</text>
</comment>
<comment type="similarity">
    <text evidence="5">Belongs to the GHMP kinase family.</text>
</comment>
<dbReference type="InterPro" id="IPR036554">
    <property type="entry name" value="GHMP_kinase_C_sf"/>
</dbReference>
<dbReference type="Gene3D" id="3.30.230.120">
    <property type="match status" value="1"/>
</dbReference>
<protein>
    <recommendedName>
        <fullName evidence="10">GHMP kinase N-terminal domain-containing protein</fullName>
    </recommendedName>
</protein>
<dbReference type="InterPro" id="IPR014606">
    <property type="entry name" value="Heptose_7-P_kinase"/>
</dbReference>
<dbReference type="HOGENOM" id="CLU_048558_1_0_0"/>
<dbReference type="PIRSF" id="PIRSF036406">
    <property type="entry name" value="Hept_kin"/>
    <property type="match status" value="1"/>
</dbReference>
<evidence type="ECO:0000256" key="4">
    <source>
        <dbReference type="ARBA" id="ARBA00022840"/>
    </source>
</evidence>
<dbReference type="InterPro" id="IPR020568">
    <property type="entry name" value="Ribosomal_Su5_D2-typ_SF"/>
</dbReference>
<gene>
    <name evidence="8" type="ORF">HMPREF0402_00569</name>
</gene>
<keyword evidence="9" id="KW-1185">Reference proteome</keyword>
<dbReference type="SUPFAM" id="SSF55060">
    <property type="entry name" value="GHMP Kinase, C-terminal domain"/>
    <property type="match status" value="1"/>
</dbReference>
<proteinExistence type="inferred from homology"/>
<evidence type="ECO:0000256" key="2">
    <source>
        <dbReference type="ARBA" id="ARBA00022741"/>
    </source>
</evidence>
<dbReference type="BioCyc" id="FSP457404-HMP:GTSQ-570-MONOMER"/>
<evidence type="ECO:0000259" key="6">
    <source>
        <dbReference type="Pfam" id="PF00288"/>
    </source>
</evidence>
<keyword evidence="2" id="KW-0547">Nucleotide-binding</keyword>
<dbReference type="PANTHER" id="PTHR32463">
    <property type="entry name" value="L-FUCOSE KINASE"/>
    <property type="match status" value="1"/>
</dbReference>
<keyword evidence="1" id="KW-0808">Transferase</keyword>
<dbReference type="InterPro" id="IPR001174">
    <property type="entry name" value="HddA/FKP"/>
</dbReference>
<dbReference type="Proteomes" id="UP000003233">
    <property type="component" value="Unassembled WGS sequence"/>
</dbReference>
<reference evidence="8 9" key="1">
    <citation type="submission" date="2012-07" db="EMBL/GenBank/DDBJ databases">
        <title>The Genome Sequence of Fusobacterium ulcerans 12_1B.</title>
        <authorList>
            <consortium name="The Broad Institute Genome Sequencing Platform"/>
            <person name="Earl A."/>
            <person name="Ward D."/>
            <person name="Feldgarden M."/>
            <person name="Gevers D."/>
            <person name="Strauss J."/>
            <person name="Ambrose C.E."/>
            <person name="Allen-Vercoe E."/>
            <person name="Walker B."/>
            <person name="Young S.K."/>
            <person name="Zeng Q."/>
            <person name="Gargeya S."/>
            <person name="Fitzgerald M."/>
            <person name="Haas B."/>
            <person name="Abouelleil A."/>
            <person name="Alvarado L."/>
            <person name="Arachchi H.M."/>
            <person name="Berlin A.M."/>
            <person name="Chapman S.B."/>
            <person name="Goldberg J."/>
            <person name="Griggs A."/>
            <person name="Gujja S."/>
            <person name="Hansen M."/>
            <person name="Howarth C."/>
            <person name="Imamovic A."/>
            <person name="Larimer J."/>
            <person name="McCowen C."/>
            <person name="Montmayeur A."/>
            <person name="Murphy C."/>
            <person name="Neiman D."/>
            <person name="Pearson M."/>
            <person name="Priest M."/>
            <person name="Roberts A."/>
            <person name="Saif S."/>
            <person name="Shea T."/>
            <person name="Sisk P."/>
            <person name="Sykes S."/>
            <person name="Wortman J."/>
            <person name="Nusbaum C."/>
            <person name="Birren B."/>
        </authorList>
    </citation>
    <scope>NUCLEOTIDE SEQUENCE [LARGE SCALE GENOMIC DNA]</scope>
    <source>
        <strain evidence="8 9">12_1B</strain>
    </source>
</reference>
<evidence type="ECO:0000313" key="9">
    <source>
        <dbReference type="Proteomes" id="UP000003233"/>
    </source>
</evidence>
<dbReference type="SUPFAM" id="SSF54211">
    <property type="entry name" value="Ribosomal protein S5 domain 2-like"/>
    <property type="match status" value="1"/>
</dbReference>
<evidence type="ECO:0000256" key="1">
    <source>
        <dbReference type="ARBA" id="ARBA00022679"/>
    </source>
</evidence>
<sequence>MIIVQTPFRMSFLGGGTDIPQYYEKYGGSVLSTTFNKYCYHTIKWFPPFFPYKNKLTYSKIEEFNLPEEVCHPAVREALKLLKMQNLHITYDADLPAKSGLGTSSSFAVGLLNGLHSLKGEFVDKMTLAKEAIHLERELCQEAGGIQDQLAVSFGGLNKYTFNNTGIDVKPLIISKERKQNLSNNLMLFFTGFTRFSSEIITEQIKNTEKKLQELHEMVSLVNEGEKILTGNGNLNDFGYLLDYTWKLKCSLSNNISSDGIDAIYQRAKKAGAIGGKLLGAGGGGFMLLFVEIDKQEQVKQKLSEFLYIPFEFETSGTKVIYYKP</sequence>
<dbReference type="GO" id="GO:0042352">
    <property type="term" value="P:GDP-L-fucose salvage"/>
    <property type="evidence" value="ECO:0007669"/>
    <property type="project" value="TreeGrafter"/>
</dbReference>
<keyword evidence="4" id="KW-0067">ATP-binding</keyword>
<feature type="domain" description="GHMP kinase N-terminal" evidence="6">
    <location>
        <begin position="76"/>
        <end position="156"/>
    </location>
</feature>
<dbReference type="InterPro" id="IPR013750">
    <property type="entry name" value="GHMP_kinase_C_dom"/>
</dbReference>
<evidence type="ECO:0000256" key="5">
    <source>
        <dbReference type="ARBA" id="ARBA00038121"/>
    </source>
</evidence>
<dbReference type="PANTHER" id="PTHR32463:SF0">
    <property type="entry name" value="L-FUCOSE KINASE"/>
    <property type="match status" value="1"/>
</dbReference>
<dbReference type="EMBL" id="AGWJ02000002">
    <property type="protein sequence ID" value="EHO83551.1"/>
    <property type="molecule type" value="Genomic_DNA"/>
</dbReference>
<evidence type="ECO:0008006" key="10">
    <source>
        <dbReference type="Google" id="ProtNLM"/>
    </source>
</evidence>
<evidence type="ECO:0000259" key="7">
    <source>
        <dbReference type="Pfam" id="PF08544"/>
    </source>
</evidence>
<name>H1PQ76_9FUSO</name>
<dbReference type="InterPro" id="IPR052203">
    <property type="entry name" value="GHMP_Kinase-Related"/>
</dbReference>
<dbReference type="GO" id="GO:0005524">
    <property type="term" value="F:ATP binding"/>
    <property type="evidence" value="ECO:0007669"/>
    <property type="project" value="UniProtKB-KW"/>
</dbReference>
<dbReference type="GO" id="GO:0050201">
    <property type="term" value="F:fucokinase activity"/>
    <property type="evidence" value="ECO:0007669"/>
    <property type="project" value="TreeGrafter"/>
</dbReference>
<evidence type="ECO:0000313" key="8">
    <source>
        <dbReference type="EMBL" id="EHO83551.1"/>
    </source>
</evidence>
<evidence type="ECO:0000256" key="3">
    <source>
        <dbReference type="ARBA" id="ARBA00022777"/>
    </source>
</evidence>
<dbReference type="Pfam" id="PF08544">
    <property type="entry name" value="GHMP_kinases_C"/>
    <property type="match status" value="1"/>
</dbReference>